<gene>
    <name evidence="2" type="ORF">CHARACLAT_020583</name>
</gene>
<comment type="caution">
    <text evidence="2">The sequence shown here is derived from an EMBL/GenBank/DDBJ whole genome shotgun (WGS) entry which is preliminary data.</text>
</comment>
<keyword evidence="3" id="KW-1185">Reference proteome</keyword>
<sequence length="515" mass="57587">MSLLRVCSFAKSLARRSLADVRMCFAERCQLCVLVRSGAVRRISGTLLCLQRRNVSSVIPKPEDAKKRVHEQSQLLDVLKVRIQQLQSDFVLDVQHAKVQFVKAPSVGGGISSGRTPKGSSKDKNDIPKSGQMVTKGASKSQPSRWMEKLSQEKKNKLKKQQHLQQQMQRLVKDKVPGKSKGGKSSLIPTGTTHKTISSAAKRSKGDTKLSDEIRAAVSAAAAVTAVPSAKAAMTPETSKQKRKESKSKGADKEATKRTTTECKGKDEDLAEVEELEKRLNQQVQHWACSSTMDSFQESSMGNTCRDIQLSIRSYLEACVFGGDIERSHNFLLSQHRVMSRRKHLTTDVYNIMMRVWAKKVDNAGDAESLMMLAEDIVSCGYTAPINMDNKETIIRAIVLHSTTRLIPMLQQFRKGMELFLEVEISDGETASATAEVSESLAVEDVLQWMTGQAHIPILPNEKQHFKITLKFDHECWERLGDHSTCYPVINRESKYPLDQEYPKSVITEQVSCMF</sequence>
<evidence type="ECO:0000313" key="3">
    <source>
        <dbReference type="Proteomes" id="UP001352852"/>
    </source>
</evidence>
<accession>A0ABU7DBM3</accession>
<feature type="compositionally biased region" description="Basic and acidic residues" evidence="1">
    <location>
        <begin position="146"/>
        <end position="155"/>
    </location>
</feature>
<feature type="compositionally biased region" description="Low complexity" evidence="1">
    <location>
        <begin position="224"/>
        <end position="233"/>
    </location>
</feature>
<organism evidence="2 3">
    <name type="scientific">Characodon lateralis</name>
    <dbReference type="NCBI Taxonomy" id="208331"/>
    <lineage>
        <taxon>Eukaryota</taxon>
        <taxon>Metazoa</taxon>
        <taxon>Chordata</taxon>
        <taxon>Craniata</taxon>
        <taxon>Vertebrata</taxon>
        <taxon>Euteleostomi</taxon>
        <taxon>Actinopterygii</taxon>
        <taxon>Neopterygii</taxon>
        <taxon>Teleostei</taxon>
        <taxon>Neoteleostei</taxon>
        <taxon>Acanthomorphata</taxon>
        <taxon>Ovalentaria</taxon>
        <taxon>Atherinomorphae</taxon>
        <taxon>Cyprinodontiformes</taxon>
        <taxon>Goodeidae</taxon>
        <taxon>Characodon</taxon>
    </lineage>
</organism>
<evidence type="ECO:0000256" key="1">
    <source>
        <dbReference type="SAM" id="MobiDB-lite"/>
    </source>
</evidence>
<feature type="compositionally biased region" description="Polar residues" evidence="1">
    <location>
        <begin position="187"/>
        <end position="201"/>
    </location>
</feature>
<evidence type="ECO:0000313" key="2">
    <source>
        <dbReference type="EMBL" id="MED6271470.1"/>
    </source>
</evidence>
<protein>
    <submittedName>
        <fullName evidence="2">Uncharacterized protein</fullName>
    </submittedName>
</protein>
<feature type="region of interest" description="Disordered" evidence="1">
    <location>
        <begin position="224"/>
        <end position="268"/>
    </location>
</feature>
<dbReference type="Proteomes" id="UP001352852">
    <property type="component" value="Unassembled WGS sequence"/>
</dbReference>
<proteinExistence type="predicted"/>
<name>A0ABU7DBM3_9TELE</name>
<feature type="compositionally biased region" description="Basic and acidic residues" evidence="1">
    <location>
        <begin position="247"/>
        <end position="268"/>
    </location>
</feature>
<reference evidence="2 3" key="1">
    <citation type="submission" date="2021-06" db="EMBL/GenBank/DDBJ databases">
        <authorList>
            <person name="Palmer J.M."/>
        </authorList>
    </citation>
    <scope>NUCLEOTIDE SEQUENCE [LARGE SCALE GENOMIC DNA]</scope>
    <source>
        <strain evidence="2 3">CL_MEX2019</strain>
        <tissue evidence="2">Muscle</tissue>
    </source>
</reference>
<dbReference type="EMBL" id="JAHUTJ010018342">
    <property type="protein sequence ID" value="MED6271470.1"/>
    <property type="molecule type" value="Genomic_DNA"/>
</dbReference>
<feature type="region of interest" description="Disordered" evidence="1">
    <location>
        <begin position="107"/>
        <end position="209"/>
    </location>
</feature>